<gene>
    <name evidence="2" type="ORF">DFR29_10214</name>
</gene>
<dbReference type="InterPro" id="IPR036397">
    <property type="entry name" value="RNaseH_sf"/>
</dbReference>
<dbReference type="Proteomes" id="UP000295293">
    <property type="component" value="Unassembled WGS sequence"/>
</dbReference>
<evidence type="ECO:0000313" key="2">
    <source>
        <dbReference type="EMBL" id="TDR47355.1"/>
    </source>
</evidence>
<sequence>MLEIDQQVEVVPGPPPALPLRTGDLQIPVVLPEPAGPTERLTCERRRSVYEDVGLTEAQIIEIESMIARSPCRDVGGGALQSIKGVLQSKKNGARRLVESHTCELTFAHELELDPTVLGYYTQVPCAGIERVRGERRHVSAAALDFLVLRERSIQLVECKYDNWLEKEAKKPNADYRREGNNWTHAPYWSRAKALGLNFMVWFQTTPMALQVQNLEACYALLGESLTPQEDLASRRARQLLQEYPRSIETLNAVLPVFNERVALWMIANGHAYGLVKSSSPVIREGFYLFASKTQAAAADEFFYAQLRSGFDQPQISGDPILCATTSDIVRAEGRLQRLRRISLGQEPATVRMTQLAKIVADKIAAGQSPLAACLTNYSNCGQNTPSPLTEGQRKGIDHVINELWNKGKRNTIAHLWLDLDAWCSAAGEQAPSQTTLGKRVAEQDPRKRALARGGLRQFHAVRPRTGSDKRSLPPLGYGYLLAIDSSQFDNRCASNLITLFPAEKPRFYIGMDGATEEAMAHAFIFGPARTDGLAILIREYVFRHGFLPRAIMVDRGSENTSNWIDEFCEAMGIALFHAPSGGSQFNGQAENAIKQTNANTAHRIAGSTEPDMAGRKVDGRFKSRKTARHTFGLIHQEFCDYLYTDIPRTPDGNGITPQEKREELLATLGCMGVPQQFDDAFLIQTSAKLKRKVSASEHDGVRTGDGRFTSDELQRVLRTESVDEIRSDCVDPSILWVKAGRGWWKACHRSAPVVATLPEPLKLFELLFRPYAKRRQRVGKRDVAKSRHARQMNAFEAMESTKHLGPVRESLPDAAAPLARATAEKKRAAVDWDAVPECKERK</sequence>
<dbReference type="PROSITE" id="PS50994">
    <property type="entry name" value="INTEGRASE"/>
    <property type="match status" value="1"/>
</dbReference>
<reference evidence="2 3" key="1">
    <citation type="submission" date="2019-03" db="EMBL/GenBank/DDBJ databases">
        <title>Genomic Encyclopedia of Type Strains, Phase IV (KMG-IV): sequencing the most valuable type-strain genomes for metagenomic binning, comparative biology and taxonomic classification.</title>
        <authorList>
            <person name="Goeker M."/>
        </authorList>
    </citation>
    <scope>NUCLEOTIDE SEQUENCE [LARGE SCALE GENOMIC DNA]</scope>
    <source>
        <strain evidence="2 3">DSM 21667</strain>
    </source>
</reference>
<proteinExistence type="predicted"/>
<organism evidence="2 3">
    <name type="scientific">Tahibacter aquaticus</name>
    <dbReference type="NCBI Taxonomy" id="520092"/>
    <lineage>
        <taxon>Bacteria</taxon>
        <taxon>Pseudomonadati</taxon>
        <taxon>Pseudomonadota</taxon>
        <taxon>Gammaproteobacteria</taxon>
        <taxon>Lysobacterales</taxon>
        <taxon>Rhodanobacteraceae</taxon>
        <taxon>Tahibacter</taxon>
    </lineage>
</organism>
<dbReference type="InterPro" id="IPR012337">
    <property type="entry name" value="RNaseH-like_sf"/>
</dbReference>
<dbReference type="RefSeq" id="WP_166653841.1">
    <property type="nucleotide sequence ID" value="NZ_SNZH01000002.1"/>
</dbReference>
<dbReference type="Gene3D" id="3.30.420.10">
    <property type="entry name" value="Ribonuclease H-like superfamily/Ribonuclease H"/>
    <property type="match status" value="1"/>
</dbReference>
<name>A0A4R6Z6I4_9GAMM</name>
<evidence type="ECO:0000259" key="1">
    <source>
        <dbReference type="PROSITE" id="PS50994"/>
    </source>
</evidence>
<dbReference type="AlphaFoldDB" id="A0A4R6Z6I4"/>
<dbReference type="EMBL" id="SNZH01000002">
    <property type="protein sequence ID" value="TDR47355.1"/>
    <property type="molecule type" value="Genomic_DNA"/>
</dbReference>
<dbReference type="GO" id="GO:0015074">
    <property type="term" value="P:DNA integration"/>
    <property type="evidence" value="ECO:0007669"/>
    <property type="project" value="InterPro"/>
</dbReference>
<dbReference type="GO" id="GO:0003676">
    <property type="term" value="F:nucleic acid binding"/>
    <property type="evidence" value="ECO:0007669"/>
    <property type="project" value="InterPro"/>
</dbReference>
<accession>A0A4R6Z6I4</accession>
<protein>
    <submittedName>
        <fullName evidence="2">Putative transposase</fullName>
    </submittedName>
</protein>
<comment type="caution">
    <text evidence="2">The sequence shown here is derived from an EMBL/GenBank/DDBJ whole genome shotgun (WGS) entry which is preliminary data.</text>
</comment>
<feature type="domain" description="Integrase catalytic" evidence="1">
    <location>
        <begin position="471"/>
        <end position="666"/>
    </location>
</feature>
<evidence type="ECO:0000313" key="3">
    <source>
        <dbReference type="Proteomes" id="UP000295293"/>
    </source>
</evidence>
<dbReference type="SUPFAM" id="SSF53098">
    <property type="entry name" value="Ribonuclease H-like"/>
    <property type="match status" value="1"/>
</dbReference>
<keyword evidence="3" id="KW-1185">Reference proteome</keyword>
<dbReference type="InterPro" id="IPR001584">
    <property type="entry name" value="Integrase_cat-core"/>
</dbReference>